<comment type="subcellular location">
    <subcellularLocation>
        <location evidence="9">Cytoplasm</location>
    </subcellularLocation>
</comment>
<evidence type="ECO:0000313" key="11">
    <source>
        <dbReference type="EMBL" id="GGX70357.1"/>
    </source>
</evidence>
<feature type="binding site" evidence="9">
    <location>
        <position position="122"/>
    </location>
    <ligand>
        <name>phosphoenolpyruvate</name>
        <dbReference type="ChEBI" id="CHEBI:58702"/>
    </ligand>
</feature>
<protein>
    <recommendedName>
        <fullName evidence="9">3-phosphoshikimate 1-carboxyvinyltransferase</fullName>
        <ecNumber evidence="9">2.5.1.19</ecNumber>
    </recommendedName>
    <alternativeName>
        <fullName evidence="9">5-enolpyruvylshikimate-3-phosphate synthase</fullName>
        <shortName evidence="9">EPSP synthase</shortName>
        <shortName evidence="9">EPSPS</shortName>
    </alternativeName>
</protein>
<keyword evidence="12" id="KW-1185">Reference proteome</keyword>
<dbReference type="Pfam" id="PF00275">
    <property type="entry name" value="EPSP_synthase"/>
    <property type="match status" value="1"/>
</dbReference>
<name>A0A918KNG8_9PROT</name>
<gene>
    <name evidence="9 11" type="primary">aroA</name>
    <name evidence="11" type="ORF">GCM10011309_20550</name>
</gene>
<evidence type="ECO:0000256" key="3">
    <source>
        <dbReference type="ARBA" id="ARBA00009948"/>
    </source>
</evidence>
<comment type="similarity">
    <text evidence="3 9">Belongs to the EPSP synthase family.</text>
</comment>
<evidence type="ECO:0000256" key="5">
    <source>
        <dbReference type="ARBA" id="ARBA00022605"/>
    </source>
</evidence>
<comment type="subunit">
    <text evidence="9">Monomer.</text>
</comment>
<dbReference type="EMBL" id="BMYV01000002">
    <property type="protein sequence ID" value="GGX70357.1"/>
    <property type="molecule type" value="Genomic_DNA"/>
</dbReference>
<evidence type="ECO:0000256" key="1">
    <source>
        <dbReference type="ARBA" id="ARBA00002174"/>
    </source>
</evidence>
<feature type="binding site" evidence="9">
    <location>
        <position position="392"/>
    </location>
    <ligand>
        <name>phosphoenolpyruvate</name>
        <dbReference type="ChEBI" id="CHEBI:58702"/>
    </ligand>
</feature>
<proteinExistence type="inferred from homology"/>
<dbReference type="InterPro" id="IPR013792">
    <property type="entry name" value="RNA3'P_cycl/enolpyr_Trfase_a/b"/>
</dbReference>
<dbReference type="GO" id="GO:0005737">
    <property type="term" value="C:cytoplasm"/>
    <property type="evidence" value="ECO:0007669"/>
    <property type="project" value="UniProtKB-SubCell"/>
</dbReference>
<dbReference type="AlphaFoldDB" id="A0A918KNG8"/>
<comment type="function">
    <text evidence="1 9">Catalyzes the transfer of the enolpyruvyl moiety of phosphoenolpyruvate (PEP) to the 5-hydroxyl of shikimate-3-phosphate (S3P) to produce enolpyruvyl shikimate-3-phosphate and inorganic phosphate.</text>
</comment>
<keyword evidence="6 9" id="KW-0808">Transferase</keyword>
<dbReference type="PIRSF" id="PIRSF000505">
    <property type="entry name" value="EPSPS"/>
    <property type="match status" value="1"/>
</dbReference>
<sequence>MRSSSTRSHALSGTVSAPGDKSISHRAMIFGAMATGTTHVTGLLEGADILSTASVMQALGAKIMKTGVGAYQVEGCGEGGLQTPDVNLDCGNAGTGVRLIMGACAGYKLRATYTGDASLSSRPMNRILDPLREMGAIATAQEGGRLPVTLESDGDLKPLTYTPPVASAQIKSAVLLAAVNTKGVTTITEPIPTRDHTENMLRAFGATIEVTQKNGADVIRLDGPVRLKGTKVNVPGDPSSAAFIIVAALITPGSDVLVENVMMNPTRTGLFDCLTEMGGHVRPTYFRKSGGEVIADIHVKSSKLHGITVPPARAASMIDEYPILAVAASVAKGTTIMDDIAELRVKESDRIKATVALLANNGVDVTELENGIKVVGGEVSGGGLVTTHHDHRIAMSALILGLVADAPVTIDDGAMIATSFPTFFDVMTGLGANISIDKTA</sequence>
<feature type="binding site" evidence="9">
    <location>
        <position position="169"/>
    </location>
    <ligand>
        <name>3-phosphoshikimate</name>
        <dbReference type="ChEBI" id="CHEBI:145989"/>
    </ligand>
</feature>
<organism evidence="11 12">
    <name type="scientific">Litorimonas cladophorae</name>
    <dbReference type="NCBI Taxonomy" id="1220491"/>
    <lineage>
        <taxon>Bacteria</taxon>
        <taxon>Pseudomonadati</taxon>
        <taxon>Pseudomonadota</taxon>
        <taxon>Alphaproteobacteria</taxon>
        <taxon>Maricaulales</taxon>
        <taxon>Robiginitomaculaceae</taxon>
    </lineage>
</organism>
<dbReference type="InterPro" id="IPR006264">
    <property type="entry name" value="EPSP_synthase"/>
</dbReference>
<comment type="catalytic activity">
    <reaction evidence="8">
        <text>3-phosphoshikimate + phosphoenolpyruvate = 5-O-(1-carboxyvinyl)-3-phosphoshikimate + phosphate</text>
        <dbReference type="Rhea" id="RHEA:21256"/>
        <dbReference type="ChEBI" id="CHEBI:43474"/>
        <dbReference type="ChEBI" id="CHEBI:57701"/>
        <dbReference type="ChEBI" id="CHEBI:58702"/>
        <dbReference type="ChEBI" id="CHEBI:145989"/>
        <dbReference type="EC" id="2.5.1.19"/>
    </reaction>
    <physiologicalReaction direction="left-to-right" evidence="8">
        <dbReference type="Rhea" id="RHEA:21257"/>
    </physiologicalReaction>
</comment>
<feature type="binding site" evidence="9">
    <location>
        <position position="346"/>
    </location>
    <ligand>
        <name>3-phosphoshikimate</name>
        <dbReference type="ChEBI" id="CHEBI:145989"/>
    </ligand>
</feature>
<dbReference type="EC" id="2.5.1.19" evidence="9"/>
<feature type="binding site" evidence="9">
    <location>
        <position position="319"/>
    </location>
    <ligand>
        <name>3-phosphoshikimate</name>
        <dbReference type="ChEBI" id="CHEBI:145989"/>
    </ligand>
</feature>
<dbReference type="GO" id="GO:0003866">
    <property type="term" value="F:3-phosphoshikimate 1-carboxyvinyltransferase activity"/>
    <property type="evidence" value="ECO:0007669"/>
    <property type="project" value="UniProtKB-UniRule"/>
</dbReference>
<feature type="domain" description="Enolpyruvate transferase" evidence="10">
    <location>
        <begin position="8"/>
        <end position="427"/>
    </location>
</feature>
<evidence type="ECO:0000256" key="6">
    <source>
        <dbReference type="ARBA" id="ARBA00022679"/>
    </source>
</evidence>
<comment type="caution">
    <text evidence="11">The sequence shown here is derived from an EMBL/GenBank/DDBJ whole genome shotgun (WGS) entry which is preliminary data.</text>
</comment>
<dbReference type="SUPFAM" id="SSF55205">
    <property type="entry name" value="EPT/RTPC-like"/>
    <property type="match status" value="1"/>
</dbReference>
<evidence type="ECO:0000256" key="2">
    <source>
        <dbReference type="ARBA" id="ARBA00004811"/>
    </source>
</evidence>
<feature type="binding site" evidence="9">
    <location>
        <position position="94"/>
    </location>
    <ligand>
        <name>phosphoenolpyruvate</name>
        <dbReference type="ChEBI" id="CHEBI:58702"/>
    </ligand>
</feature>
<reference evidence="11 12" key="1">
    <citation type="journal article" date="2014" name="Int. J. Syst. Evol. Microbiol.">
        <title>Complete genome sequence of Corynebacterium casei LMG S-19264T (=DSM 44701T), isolated from a smear-ripened cheese.</title>
        <authorList>
            <consortium name="US DOE Joint Genome Institute (JGI-PGF)"/>
            <person name="Walter F."/>
            <person name="Albersmeier A."/>
            <person name="Kalinowski J."/>
            <person name="Ruckert C."/>
        </authorList>
    </citation>
    <scope>NUCLEOTIDE SEQUENCE [LARGE SCALE GENOMIC DNA]</scope>
    <source>
        <strain evidence="11 12">KCTC 23968</strain>
    </source>
</reference>
<dbReference type="GO" id="GO:0009073">
    <property type="term" value="P:aromatic amino acid family biosynthetic process"/>
    <property type="evidence" value="ECO:0007669"/>
    <property type="project" value="UniProtKB-KW"/>
</dbReference>
<feature type="active site" description="Proton acceptor" evidence="9">
    <location>
        <position position="319"/>
    </location>
</feature>
<feature type="binding site" evidence="9">
    <location>
        <position position="21"/>
    </location>
    <ligand>
        <name>3-phosphoshikimate</name>
        <dbReference type="ChEBI" id="CHEBI:145989"/>
    </ligand>
</feature>
<evidence type="ECO:0000256" key="4">
    <source>
        <dbReference type="ARBA" id="ARBA00022490"/>
    </source>
</evidence>
<feature type="binding site" evidence="9">
    <location>
        <position position="350"/>
    </location>
    <ligand>
        <name>phosphoenolpyruvate</name>
        <dbReference type="ChEBI" id="CHEBI:58702"/>
    </ligand>
</feature>
<evidence type="ECO:0000313" key="12">
    <source>
        <dbReference type="Proteomes" id="UP000600865"/>
    </source>
</evidence>
<dbReference type="Gene3D" id="3.65.10.10">
    <property type="entry name" value="Enolpyruvate transferase domain"/>
    <property type="match status" value="2"/>
</dbReference>
<evidence type="ECO:0000256" key="8">
    <source>
        <dbReference type="ARBA" id="ARBA00044633"/>
    </source>
</evidence>
<dbReference type="Proteomes" id="UP000600865">
    <property type="component" value="Unassembled WGS sequence"/>
</dbReference>
<dbReference type="NCBIfam" id="TIGR01356">
    <property type="entry name" value="aroA"/>
    <property type="match status" value="1"/>
</dbReference>
<dbReference type="PROSITE" id="PS00885">
    <property type="entry name" value="EPSP_SYNTHASE_2"/>
    <property type="match status" value="1"/>
</dbReference>
<dbReference type="GO" id="GO:0009423">
    <property type="term" value="P:chorismate biosynthetic process"/>
    <property type="evidence" value="ECO:0007669"/>
    <property type="project" value="UniProtKB-UniRule"/>
</dbReference>
<feature type="binding site" evidence="9">
    <location>
        <position position="26"/>
    </location>
    <ligand>
        <name>3-phosphoshikimate</name>
        <dbReference type="ChEBI" id="CHEBI:145989"/>
    </ligand>
</feature>
<dbReference type="InterPro" id="IPR036968">
    <property type="entry name" value="Enolpyruvate_Tfrase_sf"/>
</dbReference>
<dbReference type="RefSeq" id="WP_189585275.1">
    <property type="nucleotide sequence ID" value="NZ_BMYV01000002.1"/>
</dbReference>
<dbReference type="InterPro" id="IPR023193">
    <property type="entry name" value="EPSP_synthase_CS"/>
</dbReference>
<evidence type="ECO:0000259" key="10">
    <source>
        <dbReference type="Pfam" id="PF00275"/>
    </source>
</evidence>
<keyword evidence="4 9" id="KW-0963">Cytoplasm</keyword>
<dbReference type="PROSITE" id="PS00104">
    <property type="entry name" value="EPSP_SYNTHASE_1"/>
    <property type="match status" value="1"/>
</dbReference>
<evidence type="ECO:0000256" key="9">
    <source>
        <dbReference type="HAMAP-Rule" id="MF_00210"/>
    </source>
</evidence>
<evidence type="ECO:0000256" key="7">
    <source>
        <dbReference type="ARBA" id="ARBA00023141"/>
    </source>
</evidence>
<dbReference type="InterPro" id="IPR001986">
    <property type="entry name" value="Enolpyruvate_Tfrase_dom"/>
</dbReference>
<feature type="binding site" evidence="9">
    <location>
        <position position="22"/>
    </location>
    <ligand>
        <name>3-phosphoshikimate</name>
        <dbReference type="ChEBI" id="CHEBI:145989"/>
    </ligand>
</feature>
<accession>A0A918KNG8</accession>
<feature type="binding site" evidence="9">
    <location>
        <position position="167"/>
    </location>
    <ligand>
        <name>3-phosphoshikimate</name>
        <dbReference type="ChEBI" id="CHEBI:145989"/>
    </ligand>
</feature>
<dbReference type="PANTHER" id="PTHR21090">
    <property type="entry name" value="AROM/DEHYDROQUINATE SYNTHASE"/>
    <property type="match status" value="1"/>
</dbReference>
<dbReference type="GO" id="GO:0008652">
    <property type="term" value="P:amino acid biosynthetic process"/>
    <property type="evidence" value="ECO:0007669"/>
    <property type="project" value="UniProtKB-KW"/>
</dbReference>
<keyword evidence="5 9" id="KW-0028">Amino-acid biosynthesis</keyword>
<dbReference type="FunFam" id="3.65.10.10:FF:000006">
    <property type="entry name" value="3-phosphoshikimate 1-carboxyvinyltransferase"/>
    <property type="match status" value="1"/>
</dbReference>
<dbReference type="CDD" id="cd01556">
    <property type="entry name" value="EPSP_synthase"/>
    <property type="match status" value="1"/>
</dbReference>
<dbReference type="HAMAP" id="MF_00210">
    <property type="entry name" value="EPSP_synth"/>
    <property type="match status" value="1"/>
</dbReference>
<feature type="binding site" evidence="9">
    <location>
        <position position="169"/>
    </location>
    <ligand>
        <name>phosphoenolpyruvate</name>
        <dbReference type="ChEBI" id="CHEBI:58702"/>
    </ligand>
</feature>
<feature type="binding site" evidence="9">
    <location>
        <position position="21"/>
    </location>
    <ligand>
        <name>phosphoenolpyruvate</name>
        <dbReference type="ChEBI" id="CHEBI:58702"/>
    </ligand>
</feature>
<comment type="pathway">
    <text evidence="2 9">Metabolic intermediate biosynthesis; chorismate biosynthesis; chorismate from D-erythrose 4-phosphate and phosphoenolpyruvate: step 6/7.</text>
</comment>
<dbReference type="PANTHER" id="PTHR21090:SF5">
    <property type="entry name" value="PENTAFUNCTIONAL AROM POLYPEPTIDE"/>
    <property type="match status" value="1"/>
</dbReference>
<keyword evidence="7 9" id="KW-0057">Aromatic amino acid biosynthesis</keyword>
<comment type="caution">
    <text evidence="9">Lacks conserved residue(s) required for the propagation of feature annotation.</text>
</comment>
<dbReference type="FunFam" id="3.65.10.10:FF:000005">
    <property type="entry name" value="3-phosphoshikimate 1-carboxyvinyltransferase"/>
    <property type="match status" value="1"/>
</dbReference>